<evidence type="ECO:0000256" key="2">
    <source>
        <dbReference type="ARBA" id="ARBA00022692"/>
    </source>
</evidence>
<gene>
    <name evidence="9" type="ORF">LOD99_10003</name>
</gene>
<dbReference type="Pfam" id="PF00226">
    <property type="entry name" value="DnaJ"/>
    <property type="match status" value="1"/>
</dbReference>
<dbReference type="PROSITE" id="PS50076">
    <property type="entry name" value="DNAJ_2"/>
    <property type="match status" value="1"/>
</dbReference>
<evidence type="ECO:0000256" key="3">
    <source>
        <dbReference type="ARBA" id="ARBA00022824"/>
    </source>
</evidence>
<feature type="transmembrane region" description="Helical" evidence="7">
    <location>
        <begin position="243"/>
        <end position="263"/>
    </location>
</feature>
<evidence type="ECO:0000256" key="4">
    <source>
        <dbReference type="ARBA" id="ARBA00022989"/>
    </source>
</evidence>
<dbReference type="PANTHER" id="PTHR43908">
    <property type="entry name" value="AT29763P-RELATED"/>
    <property type="match status" value="1"/>
</dbReference>
<comment type="subcellular location">
    <subcellularLocation>
        <location evidence="1">Endoplasmic reticulum membrane</location>
        <topology evidence="1">Single-pass membrane protein</topology>
    </subcellularLocation>
</comment>
<dbReference type="InterPro" id="IPR001623">
    <property type="entry name" value="DnaJ_domain"/>
</dbReference>
<sequence length="373" mass="43172">MEGNRDEAIRCLDLAIKARKEGDLGKCTRLANKSLRLFPTKSAERFIKEILESEQPQTENTSPPASTTNNQNNNVQQPDADTLSEINRILSCKNLYDILNIPHDATQADIKKQYRKYALRFHPDKCTAPRATDAFKAIGRSFSILSDSDKRRKYDVMGDETDNDIHHHGMHESFFSEEMDPFDLFANMFMHGDLGGGFLRNGRAYRNIRINPRNGQRVFTYSTNQRHQNHANQNQQEFHIGNILPILPLLFLLLWSLFSNFIFTDNTPYSFQRSNHHSVQRQLGGSDSYLYYVHTDFVKEYNTNEKVKQIENSVLSDLLYYYGQRCQHDIQVKKQQVYFAKLRGDSNGIREAENMTTPGCSNLKELQEIRSRG</sequence>
<feature type="region of interest" description="Disordered" evidence="6">
    <location>
        <begin position="53"/>
        <end position="78"/>
    </location>
</feature>
<dbReference type="CDD" id="cd06257">
    <property type="entry name" value="DnaJ"/>
    <property type="match status" value="1"/>
</dbReference>
<evidence type="ECO:0000313" key="10">
    <source>
        <dbReference type="Proteomes" id="UP001165289"/>
    </source>
</evidence>
<keyword evidence="10" id="KW-1185">Reference proteome</keyword>
<evidence type="ECO:0000256" key="1">
    <source>
        <dbReference type="ARBA" id="ARBA00004389"/>
    </source>
</evidence>
<dbReference type="Gene3D" id="1.10.287.110">
    <property type="entry name" value="DnaJ domain"/>
    <property type="match status" value="1"/>
</dbReference>
<dbReference type="GO" id="GO:0071218">
    <property type="term" value="P:cellular response to misfolded protein"/>
    <property type="evidence" value="ECO:0007669"/>
    <property type="project" value="TreeGrafter"/>
</dbReference>
<dbReference type="Pfam" id="PF09320">
    <property type="entry name" value="DUF1977"/>
    <property type="match status" value="1"/>
</dbReference>
<dbReference type="PANTHER" id="PTHR43908:SF3">
    <property type="entry name" value="AT29763P-RELATED"/>
    <property type="match status" value="1"/>
</dbReference>
<dbReference type="InterPro" id="IPR015399">
    <property type="entry name" value="DUF1977_DnaJ-like"/>
</dbReference>
<keyword evidence="4 7" id="KW-1133">Transmembrane helix</keyword>
<comment type="caution">
    <text evidence="9">The sequence shown here is derived from an EMBL/GenBank/DDBJ whole genome shotgun (WGS) entry which is preliminary data.</text>
</comment>
<dbReference type="PRINTS" id="PR00625">
    <property type="entry name" value="JDOMAIN"/>
</dbReference>
<name>A0AAV7KK35_9METZ</name>
<dbReference type="SMART" id="SM00271">
    <property type="entry name" value="DnaJ"/>
    <property type="match status" value="1"/>
</dbReference>
<evidence type="ECO:0000259" key="8">
    <source>
        <dbReference type="PROSITE" id="PS50076"/>
    </source>
</evidence>
<dbReference type="GO" id="GO:0005789">
    <property type="term" value="C:endoplasmic reticulum membrane"/>
    <property type="evidence" value="ECO:0007669"/>
    <property type="project" value="UniProtKB-SubCell"/>
</dbReference>
<evidence type="ECO:0000256" key="6">
    <source>
        <dbReference type="SAM" id="MobiDB-lite"/>
    </source>
</evidence>
<keyword evidence="2 7" id="KW-0812">Transmembrane</keyword>
<dbReference type="Proteomes" id="UP001165289">
    <property type="component" value="Unassembled WGS sequence"/>
</dbReference>
<dbReference type="InterPro" id="IPR036869">
    <property type="entry name" value="J_dom_sf"/>
</dbReference>
<dbReference type="InterPro" id="IPR018253">
    <property type="entry name" value="DnaJ_domain_CS"/>
</dbReference>
<organism evidence="9 10">
    <name type="scientific">Oopsacas minuta</name>
    <dbReference type="NCBI Taxonomy" id="111878"/>
    <lineage>
        <taxon>Eukaryota</taxon>
        <taxon>Metazoa</taxon>
        <taxon>Porifera</taxon>
        <taxon>Hexactinellida</taxon>
        <taxon>Hexasterophora</taxon>
        <taxon>Lyssacinosida</taxon>
        <taxon>Leucopsacidae</taxon>
        <taxon>Oopsacas</taxon>
    </lineage>
</organism>
<dbReference type="SUPFAM" id="SSF46565">
    <property type="entry name" value="Chaperone J-domain"/>
    <property type="match status" value="1"/>
</dbReference>
<dbReference type="InterPro" id="IPR051100">
    <property type="entry name" value="DnaJ_subfamily_B/C"/>
</dbReference>
<dbReference type="EMBL" id="JAKMXF010000014">
    <property type="protein sequence ID" value="KAI6661335.1"/>
    <property type="molecule type" value="Genomic_DNA"/>
</dbReference>
<feature type="domain" description="J" evidence="8">
    <location>
        <begin position="94"/>
        <end position="158"/>
    </location>
</feature>
<keyword evidence="3" id="KW-0256">Endoplasmic reticulum</keyword>
<dbReference type="AlphaFoldDB" id="A0AAV7KK35"/>
<keyword evidence="5 7" id="KW-0472">Membrane</keyword>
<reference evidence="9 10" key="1">
    <citation type="journal article" date="2023" name="BMC Biol.">
        <title>The compact genome of the sponge Oopsacas minuta (Hexactinellida) is lacking key metazoan core genes.</title>
        <authorList>
            <person name="Santini S."/>
            <person name="Schenkelaars Q."/>
            <person name="Jourda C."/>
            <person name="Duchesne M."/>
            <person name="Belahbib H."/>
            <person name="Rocher C."/>
            <person name="Selva M."/>
            <person name="Riesgo A."/>
            <person name="Vervoort M."/>
            <person name="Leys S.P."/>
            <person name="Kodjabachian L."/>
            <person name="Le Bivic A."/>
            <person name="Borchiellini C."/>
            <person name="Claverie J.M."/>
            <person name="Renard E."/>
        </authorList>
    </citation>
    <scope>NUCLEOTIDE SEQUENCE [LARGE SCALE GENOMIC DNA]</scope>
    <source>
        <strain evidence="9">SPO-2</strain>
    </source>
</reference>
<dbReference type="PROSITE" id="PS00636">
    <property type="entry name" value="DNAJ_1"/>
    <property type="match status" value="1"/>
</dbReference>
<evidence type="ECO:0000256" key="5">
    <source>
        <dbReference type="ARBA" id="ARBA00023136"/>
    </source>
</evidence>
<evidence type="ECO:0000313" key="9">
    <source>
        <dbReference type="EMBL" id="KAI6661335.1"/>
    </source>
</evidence>
<evidence type="ECO:0000256" key="7">
    <source>
        <dbReference type="SAM" id="Phobius"/>
    </source>
</evidence>
<dbReference type="GO" id="GO:0030544">
    <property type="term" value="F:Hsp70 protein binding"/>
    <property type="evidence" value="ECO:0007669"/>
    <property type="project" value="TreeGrafter"/>
</dbReference>
<accession>A0AAV7KK35</accession>
<proteinExistence type="predicted"/>
<feature type="compositionally biased region" description="Low complexity" evidence="6">
    <location>
        <begin position="60"/>
        <end position="78"/>
    </location>
</feature>
<protein>
    <submittedName>
        <fullName evidence="9">DnaJ subfamily B member 12-like</fullName>
    </submittedName>
</protein>